<keyword evidence="1" id="KW-1185">Reference proteome</keyword>
<dbReference type="Proteomes" id="UP000036681">
    <property type="component" value="Unplaced"/>
</dbReference>
<protein>
    <submittedName>
        <fullName evidence="2">Uncharacterized protein</fullName>
    </submittedName>
</protein>
<sequence>MQPYEVELSFVLECGSDNSDRDSEQHWDRTEPHVLRAQFKHGLFRAGGRRVGESGNFAWGILSLEAFRVSGHLQHGIVSSVKTARPPRYRILLPTLDSHIDHITNTANARDANTPPFLQSQDSFSSQHADRSLYDIHLPKLQLKPFSGDLSQWPQFKATFQAGVGNNPDISPVQKLNYLLSSLEGSAARAVTGYALLPENYDIVWKVLEQQFGSSGAIITHYIRNSQISQRQIPTSEQYWTNISLF</sequence>
<proteinExistence type="predicted"/>
<organism evidence="1 2">
    <name type="scientific">Ascaris lumbricoides</name>
    <name type="common">Giant roundworm</name>
    <dbReference type="NCBI Taxonomy" id="6252"/>
    <lineage>
        <taxon>Eukaryota</taxon>
        <taxon>Metazoa</taxon>
        <taxon>Ecdysozoa</taxon>
        <taxon>Nematoda</taxon>
        <taxon>Chromadorea</taxon>
        <taxon>Rhabditida</taxon>
        <taxon>Spirurina</taxon>
        <taxon>Ascaridomorpha</taxon>
        <taxon>Ascaridoidea</taxon>
        <taxon>Ascarididae</taxon>
        <taxon>Ascaris</taxon>
    </lineage>
</organism>
<dbReference type="AlphaFoldDB" id="A0A0M3I1E0"/>
<dbReference type="PANTHER" id="PTHR22954">
    <property type="entry name" value="RETROVIRAL PROTEASE-RELATED"/>
    <property type="match status" value="1"/>
</dbReference>
<dbReference type="InterPro" id="IPR005312">
    <property type="entry name" value="DUF1759"/>
</dbReference>
<accession>A0A0M3I1E0</accession>
<evidence type="ECO:0000313" key="2">
    <source>
        <dbReference type="WBParaSite" id="ALUE_0001008501-mRNA-1"/>
    </source>
</evidence>
<reference evidence="2" key="1">
    <citation type="submission" date="2017-02" db="UniProtKB">
        <authorList>
            <consortium name="WormBaseParasite"/>
        </authorList>
    </citation>
    <scope>IDENTIFICATION</scope>
</reference>
<evidence type="ECO:0000313" key="1">
    <source>
        <dbReference type="Proteomes" id="UP000036681"/>
    </source>
</evidence>
<dbReference type="Pfam" id="PF03564">
    <property type="entry name" value="DUF1759"/>
    <property type="match status" value="1"/>
</dbReference>
<dbReference type="PANTHER" id="PTHR22954:SF3">
    <property type="entry name" value="PROTEIN CBG08539"/>
    <property type="match status" value="1"/>
</dbReference>
<name>A0A0M3I1E0_ASCLU</name>
<dbReference type="WBParaSite" id="ALUE_0001008501-mRNA-1">
    <property type="protein sequence ID" value="ALUE_0001008501-mRNA-1"/>
    <property type="gene ID" value="ALUE_0001008501"/>
</dbReference>